<dbReference type="KEGG" id="dvi:6633462"/>
<dbReference type="InParanoid" id="B4M6X2"/>
<evidence type="ECO:0000313" key="3">
    <source>
        <dbReference type="Proteomes" id="UP000008792"/>
    </source>
</evidence>
<dbReference type="Proteomes" id="UP000008792">
    <property type="component" value="Unassembled WGS sequence"/>
</dbReference>
<protein>
    <recommendedName>
        <fullName evidence="4">XPA C-terminal domain-containing protein</fullName>
    </recommendedName>
</protein>
<dbReference type="EMBL" id="CH940653">
    <property type="protein sequence ID" value="EDW62539.1"/>
    <property type="molecule type" value="Genomic_DNA"/>
</dbReference>
<evidence type="ECO:0000256" key="1">
    <source>
        <dbReference type="SAM" id="MobiDB-lite"/>
    </source>
</evidence>
<dbReference type="PhylomeDB" id="B4M6X2"/>
<accession>B4M6X2</accession>
<dbReference type="AlphaFoldDB" id="B4M6X2"/>
<evidence type="ECO:0008006" key="4">
    <source>
        <dbReference type="Google" id="ProtNLM"/>
    </source>
</evidence>
<feature type="region of interest" description="Disordered" evidence="1">
    <location>
        <begin position="1"/>
        <end position="22"/>
    </location>
</feature>
<name>B4M6X2_DROVI</name>
<gene>
    <name evidence="2" type="primary">Dvir\GJ16873</name>
    <name evidence="2" type="ORF">Dvir_GJ16873</name>
</gene>
<dbReference type="OMA" id="REFRMCE"/>
<sequence length="173" mass="20669">MSRTVNKGKTIKKRVHKELPSRKPSEMENYDLYVLTCTECHHAFPPHYFRGQIREFRMCEMCKKNNPEIYKYLEKYVYHPRRNKSWQPFQQRLDGIAQKCELLKTELTAYKRQYCDKPYSPNLDDDDVDARAAQLLQSLIERCESFELDLEACKPNKARQVEDIKNGKTKIEQ</sequence>
<organism evidence="2 3">
    <name type="scientific">Drosophila virilis</name>
    <name type="common">Fruit fly</name>
    <dbReference type="NCBI Taxonomy" id="7244"/>
    <lineage>
        <taxon>Eukaryota</taxon>
        <taxon>Metazoa</taxon>
        <taxon>Ecdysozoa</taxon>
        <taxon>Arthropoda</taxon>
        <taxon>Hexapoda</taxon>
        <taxon>Insecta</taxon>
        <taxon>Pterygota</taxon>
        <taxon>Neoptera</taxon>
        <taxon>Endopterygota</taxon>
        <taxon>Diptera</taxon>
        <taxon>Brachycera</taxon>
        <taxon>Muscomorpha</taxon>
        <taxon>Ephydroidea</taxon>
        <taxon>Drosophilidae</taxon>
        <taxon>Drosophila</taxon>
    </lineage>
</organism>
<evidence type="ECO:0000313" key="2">
    <source>
        <dbReference type="EMBL" id="EDW62539.1"/>
    </source>
</evidence>
<proteinExistence type="predicted"/>
<dbReference type="OrthoDB" id="7870736at2759"/>
<keyword evidence="3" id="KW-1185">Reference proteome</keyword>
<reference evidence="2 3" key="1">
    <citation type="journal article" date="2007" name="Nature">
        <title>Evolution of genes and genomes on the Drosophila phylogeny.</title>
        <authorList>
            <consortium name="Drosophila 12 Genomes Consortium"/>
            <person name="Clark A.G."/>
            <person name="Eisen M.B."/>
            <person name="Smith D.R."/>
            <person name="Bergman C.M."/>
            <person name="Oliver B."/>
            <person name="Markow T.A."/>
            <person name="Kaufman T.C."/>
            <person name="Kellis M."/>
            <person name="Gelbart W."/>
            <person name="Iyer V.N."/>
            <person name="Pollard D.A."/>
            <person name="Sackton T.B."/>
            <person name="Larracuente A.M."/>
            <person name="Singh N.D."/>
            <person name="Abad J.P."/>
            <person name="Abt D.N."/>
            <person name="Adryan B."/>
            <person name="Aguade M."/>
            <person name="Akashi H."/>
            <person name="Anderson W.W."/>
            <person name="Aquadro C.F."/>
            <person name="Ardell D.H."/>
            <person name="Arguello R."/>
            <person name="Artieri C.G."/>
            <person name="Barbash D.A."/>
            <person name="Barker D."/>
            <person name="Barsanti P."/>
            <person name="Batterham P."/>
            <person name="Batzoglou S."/>
            <person name="Begun D."/>
            <person name="Bhutkar A."/>
            <person name="Blanco E."/>
            <person name="Bosak S.A."/>
            <person name="Bradley R.K."/>
            <person name="Brand A.D."/>
            <person name="Brent M.R."/>
            <person name="Brooks A.N."/>
            <person name="Brown R.H."/>
            <person name="Butlin R.K."/>
            <person name="Caggese C."/>
            <person name="Calvi B.R."/>
            <person name="Bernardo de Carvalho A."/>
            <person name="Caspi A."/>
            <person name="Castrezana S."/>
            <person name="Celniker S.E."/>
            <person name="Chang J.L."/>
            <person name="Chapple C."/>
            <person name="Chatterji S."/>
            <person name="Chinwalla A."/>
            <person name="Civetta A."/>
            <person name="Clifton S.W."/>
            <person name="Comeron J.M."/>
            <person name="Costello J.C."/>
            <person name="Coyne J.A."/>
            <person name="Daub J."/>
            <person name="David R.G."/>
            <person name="Delcher A.L."/>
            <person name="Delehaunty K."/>
            <person name="Do C.B."/>
            <person name="Ebling H."/>
            <person name="Edwards K."/>
            <person name="Eickbush T."/>
            <person name="Evans J.D."/>
            <person name="Filipski A."/>
            <person name="Findeiss S."/>
            <person name="Freyhult E."/>
            <person name="Fulton L."/>
            <person name="Fulton R."/>
            <person name="Garcia A.C."/>
            <person name="Gardiner A."/>
            <person name="Garfield D.A."/>
            <person name="Garvin B.E."/>
            <person name="Gibson G."/>
            <person name="Gilbert D."/>
            <person name="Gnerre S."/>
            <person name="Godfrey J."/>
            <person name="Good R."/>
            <person name="Gotea V."/>
            <person name="Gravely B."/>
            <person name="Greenberg A.J."/>
            <person name="Griffiths-Jones S."/>
            <person name="Gross S."/>
            <person name="Guigo R."/>
            <person name="Gustafson E.A."/>
            <person name="Haerty W."/>
            <person name="Hahn M.W."/>
            <person name="Halligan D.L."/>
            <person name="Halpern A.L."/>
            <person name="Halter G.M."/>
            <person name="Han M.V."/>
            <person name="Heger A."/>
            <person name="Hillier L."/>
            <person name="Hinrichs A.S."/>
            <person name="Holmes I."/>
            <person name="Hoskins R.A."/>
            <person name="Hubisz M.J."/>
            <person name="Hultmark D."/>
            <person name="Huntley M.A."/>
            <person name="Jaffe D.B."/>
            <person name="Jagadeeshan S."/>
            <person name="Jeck W.R."/>
            <person name="Johnson J."/>
            <person name="Jones C.D."/>
            <person name="Jordan W.C."/>
            <person name="Karpen G.H."/>
            <person name="Kataoka E."/>
            <person name="Keightley P.D."/>
            <person name="Kheradpour P."/>
            <person name="Kirkness E.F."/>
            <person name="Koerich L.B."/>
            <person name="Kristiansen K."/>
            <person name="Kudrna D."/>
            <person name="Kulathinal R.J."/>
            <person name="Kumar S."/>
            <person name="Kwok R."/>
            <person name="Lander E."/>
            <person name="Langley C.H."/>
            <person name="Lapoint R."/>
            <person name="Lazzaro B.P."/>
            <person name="Lee S.J."/>
            <person name="Levesque L."/>
            <person name="Li R."/>
            <person name="Lin C.F."/>
            <person name="Lin M.F."/>
            <person name="Lindblad-Toh K."/>
            <person name="Llopart A."/>
            <person name="Long M."/>
            <person name="Low L."/>
            <person name="Lozovsky E."/>
            <person name="Lu J."/>
            <person name="Luo M."/>
            <person name="Machado C.A."/>
            <person name="Makalowski W."/>
            <person name="Marzo M."/>
            <person name="Matsuda M."/>
            <person name="Matzkin L."/>
            <person name="McAllister B."/>
            <person name="McBride C.S."/>
            <person name="McKernan B."/>
            <person name="McKernan K."/>
            <person name="Mendez-Lago M."/>
            <person name="Minx P."/>
            <person name="Mollenhauer M.U."/>
            <person name="Montooth K."/>
            <person name="Mount S.M."/>
            <person name="Mu X."/>
            <person name="Myers E."/>
            <person name="Negre B."/>
            <person name="Newfeld S."/>
            <person name="Nielsen R."/>
            <person name="Noor M.A."/>
            <person name="O'Grady P."/>
            <person name="Pachter L."/>
            <person name="Papaceit M."/>
            <person name="Parisi M.J."/>
            <person name="Parisi M."/>
            <person name="Parts L."/>
            <person name="Pedersen J.S."/>
            <person name="Pesole G."/>
            <person name="Phillippy A.M."/>
            <person name="Ponting C.P."/>
            <person name="Pop M."/>
            <person name="Porcelli D."/>
            <person name="Powell J.R."/>
            <person name="Prohaska S."/>
            <person name="Pruitt K."/>
            <person name="Puig M."/>
            <person name="Quesneville H."/>
            <person name="Ram K.R."/>
            <person name="Rand D."/>
            <person name="Rasmussen M.D."/>
            <person name="Reed L.K."/>
            <person name="Reenan R."/>
            <person name="Reily A."/>
            <person name="Remington K.A."/>
            <person name="Rieger T.T."/>
            <person name="Ritchie M.G."/>
            <person name="Robin C."/>
            <person name="Rogers Y.H."/>
            <person name="Rohde C."/>
            <person name="Rozas J."/>
            <person name="Rubenfield M.J."/>
            <person name="Ruiz A."/>
            <person name="Russo S."/>
            <person name="Salzberg S.L."/>
            <person name="Sanchez-Gracia A."/>
            <person name="Saranga D.J."/>
            <person name="Sato H."/>
            <person name="Schaeffer S.W."/>
            <person name="Schatz M.C."/>
            <person name="Schlenke T."/>
            <person name="Schwartz R."/>
            <person name="Segarra C."/>
            <person name="Singh R.S."/>
            <person name="Sirot L."/>
            <person name="Sirota M."/>
            <person name="Sisneros N.B."/>
            <person name="Smith C.D."/>
            <person name="Smith T.F."/>
            <person name="Spieth J."/>
            <person name="Stage D.E."/>
            <person name="Stark A."/>
            <person name="Stephan W."/>
            <person name="Strausberg R.L."/>
            <person name="Strempel S."/>
            <person name="Sturgill D."/>
            <person name="Sutton G."/>
            <person name="Sutton G.G."/>
            <person name="Tao W."/>
            <person name="Teichmann S."/>
            <person name="Tobari Y.N."/>
            <person name="Tomimura Y."/>
            <person name="Tsolas J.M."/>
            <person name="Valente V.L."/>
            <person name="Venter E."/>
            <person name="Venter J.C."/>
            <person name="Vicario S."/>
            <person name="Vieira F.G."/>
            <person name="Vilella A.J."/>
            <person name="Villasante A."/>
            <person name="Walenz B."/>
            <person name="Wang J."/>
            <person name="Wasserman M."/>
            <person name="Watts T."/>
            <person name="Wilson D."/>
            <person name="Wilson R.K."/>
            <person name="Wing R.A."/>
            <person name="Wolfner M.F."/>
            <person name="Wong A."/>
            <person name="Wong G.K."/>
            <person name="Wu C.I."/>
            <person name="Wu G."/>
            <person name="Yamamoto D."/>
            <person name="Yang H.P."/>
            <person name="Yang S.P."/>
            <person name="Yorke J.A."/>
            <person name="Yoshida K."/>
            <person name="Zdobnov E."/>
            <person name="Zhang P."/>
            <person name="Zhang Y."/>
            <person name="Zimin A.V."/>
            <person name="Baldwin J."/>
            <person name="Abdouelleil A."/>
            <person name="Abdulkadir J."/>
            <person name="Abebe A."/>
            <person name="Abera B."/>
            <person name="Abreu J."/>
            <person name="Acer S.C."/>
            <person name="Aftuck L."/>
            <person name="Alexander A."/>
            <person name="An P."/>
            <person name="Anderson E."/>
            <person name="Anderson S."/>
            <person name="Arachi H."/>
            <person name="Azer M."/>
            <person name="Bachantsang P."/>
            <person name="Barry A."/>
            <person name="Bayul T."/>
            <person name="Berlin A."/>
            <person name="Bessette D."/>
            <person name="Bloom T."/>
            <person name="Blye J."/>
            <person name="Boguslavskiy L."/>
            <person name="Bonnet C."/>
            <person name="Boukhgalter B."/>
            <person name="Bourzgui I."/>
            <person name="Brown A."/>
            <person name="Cahill P."/>
            <person name="Channer S."/>
            <person name="Cheshatsang Y."/>
            <person name="Chuda L."/>
            <person name="Citroen M."/>
            <person name="Collymore A."/>
            <person name="Cooke P."/>
            <person name="Costello M."/>
            <person name="D'Aco K."/>
            <person name="Daza R."/>
            <person name="De Haan G."/>
            <person name="DeGray S."/>
            <person name="DeMaso C."/>
            <person name="Dhargay N."/>
            <person name="Dooley K."/>
            <person name="Dooley E."/>
            <person name="Doricent M."/>
            <person name="Dorje P."/>
            <person name="Dorjee K."/>
            <person name="Dupes A."/>
            <person name="Elong R."/>
            <person name="Falk J."/>
            <person name="Farina A."/>
            <person name="Faro S."/>
            <person name="Ferguson D."/>
            <person name="Fisher S."/>
            <person name="Foley C.D."/>
            <person name="Franke A."/>
            <person name="Friedrich D."/>
            <person name="Gadbois L."/>
            <person name="Gearin G."/>
            <person name="Gearin C.R."/>
            <person name="Giannoukos G."/>
            <person name="Goode T."/>
            <person name="Graham J."/>
            <person name="Grandbois E."/>
            <person name="Grewal S."/>
            <person name="Gyaltsen K."/>
            <person name="Hafez N."/>
            <person name="Hagos B."/>
            <person name="Hall J."/>
            <person name="Henson C."/>
            <person name="Hollinger A."/>
            <person name="Honan T."/>
            <person name="Huard M.D."/>
            <person name="Hughes L."/>
            <person name="Hurhula B."/>
            <person name="Husby M.E."/>
            <person name="Kamat A."/>
            <person name="Kanga B."/>
            <person name="Kashin S."/>
            <person name="Khazanovich D."/>
            <person name="Kisner P."/>
            <person name="Lance K."/>
            <person name="Lara M."/>
            <person name="Lee W."/>
            <person name="Lennon N."/>
            <person name="Letendre F."/>
            <person name="LeVine R."/>
            <person name="Lipovsky A."/>
            <person name="Liu X."/>
            <person name="Liu J."/>
            <person name="Liu S."/>
            <person name="Lokyitsang T."/>
            <person name="Lokyitsang Y."/>
            <person name="Lubonja R."/>
            <person name="Lui A."/>
            <person name="MacDonald P."/>
            <person name="Magnisalis V."/>
            <person name="Maru K."/>
            <person name="Matthews C."/>
            <person name="McCusker W."/>
            <person name="McDonough S."/>
            <person name="Mehta T."/>
            <person name="Meldrim J."/>
            <person name="Meneus L."/>
            <person name="Mihai O."/>
            <person name="Mihalev A."/>
            <person name="Mihova T."/>
            <person name="Mittelman R."/>
            <person name="Mlenga V."/>
            <person name="Montmayeur A."/>
            <person name="Mulrain L."/>
            <person name="Navidi A."/>
            <person name="Naylor J."/>
            <person name="Negash T."/>
            <person name="Nguyen T."/>
            <person name="Nguyen N."/>
            <person name="Nicol R."/>
            <person name="Norbu C."/>
            <person name="Norbu N."/>
            <person name="Novod N."/>
            <person name="O'Neill B."/>
            <person name="Osman S."/>
            <person name="Markiewicz E."/>
            <person name="Oyono O.L."/>
            <person name="Patti C."/>
            <person name="Phunkhang P."/>
            <person name="Pierre F."/>
            <person name="Priest M."/>
            <person name="Raghuraman S."/>
            <person name="Rege F."/>
            <person name="Reyes R."/>
            <person name="Rise C."/>
            <person name="Rogov P."/>
            <person name="Ross K."/>
            <person name="Ryan E."/>
            <person name="Settipalli S."/>
            <person name="Shea T."/>
            <person name="Sherpa N."/>
            <person name="Shi L."/>
            <person name="Shih D."/>
            <person name="Sparrow T."/>
            <person name="Spaulding J."/>
            <person name="Stalker J."/>
            <person name="Stange-Thomann N."/>
            <person name="Stavropoulos S."/>
            <person name="Stone C."/>
            <person name="Strader C."/>
            <person name="Tesfaye S."/>
            <person name="Thomson T."/>
            <person name="Thoulutsang Y."/>
            <person name="Thoulutsang D."/>
            <person name="Topham K."/>
            <person name="Topping I."/>
            <person name="Tsamla T."/>
            <person name="Vassiliev H."/>
            <person name="Vo A."/>
            <person name="Wangchuk T."/>
            <person name="Wangdi T."/>
            <person name="Weiand M."/>
            <person name="Wilkinson J."/>
            <person name="Wilson A."/>
            <person name="Yadav S."/>
            <person name="Young G."/>
            <person name="Yu Q."/>
            <person name="Zembek L."/>
            <person name="Zhong D."/>
            <person name="Zimmer A."/>
            <person name="Zwirko Z."/>
            <person name="Jaffe D.B."/>
            <person name="Alvarez P."/>
            <person name="Brockman W."/>
            <person name="Butler J."/>
            <person name="Chin C."/>
            <person name="Gnerre S."/>
            <person name="Grabherr M."/>
            <person name="Kleber M."/>
            <person name="Mauceli E."/>
            <person name="MacCallum I."/>
        </authorList>
    </citation>
    <scope>NUCLEOTIDE SEQUENCE [LARGE SCALE GENOMIC DNA]</scope>
    <source>
        <strain evidence="3">Tucson 15010-1051.87</strain>
    </source>
</reference>
<dbReference type="HOGENOM" id="CLU_1549271_0_0_1"/>